<dbReference type="Proteomes" id="UP000749646">
    <property type="component" value="Unassembled WGS sequence"/>
</dbReference>
<name>A0A9P6LS24_9FUNG</name>
<accession>A0A9P6LS24</accession>
<protein>
    <submittedName>
        <fullName evidence="3">Kynurenine formamidase</fullName>
    </submittedName>
</protein>
<dbReference type="PANTHER" id="PTHR48081">
    <property type="entry name" value="AB HYDROLASE SUPERFAMILY PROTEIN C4A8.06C"/>
    <property type="match status" value="1"/>
</dbReference>
<dbReference type="InterPro" id="IPR029058">
    <property type="entry name" value="AB_hydrolase_fold"/>
</dbReference>
<dbReference type="GO" id="GO:0016787">
    <property type="term" value="F:hydrolase activity"/>
    <property type="evidence" value="ECO:0007669"/>
    <property type="project" value="UniProtKB-KW"/>
</dbReference>
<organism evidence="3 4">
    <name type="scientific">Modicella reniformis</name>
    <dbReference type="NCBI Taxonomy" id="1440133"/>
    <lineage>
        <taxon>Eukaryota</taxon>
        <taxon>Fungi</taxon>
        <taxon>Fungi incertae sedis</taxon>
        <taxon>Mucoromycota</taxon>
        <taxon>Mortierellomycotina</taxon>
        <taxon>Mortierellomycetes</taxon>
        <taxon>Mortierellales</taxon>
        <taxon>Mortierellaceae</taxon>
        <taxon>Modicella</taxon>
    </lineage>
</organism>
<dbReference type="AlphaFoldDB" id="A0A9P6LS24"/>
<gene>
    <name evidence="3" type="primary">BNA7</name>
    <name evidence="3" type="ORF">BGZ65_002952</name>
</gene>
<feature type="domain" description="BD-FAE-like" evidence="2">
    <location>
        <begin position="21"/>
        <end position="247"/>
    </location>
</feature>
<dbReference type="OrthoDB" id="6495301at2759"/>
<dbReference type="InterPro" id="IPR049492">
    <property type="entry name" value="BD-FAE-like_dom"/>
</dbReference>
<evidence type="ECO:0000259" key="2">
    <source>
        <dbReference type="Pfam" id="PF20434"/>
    </source>
</evidence>
<comment type="caution">
    <text evidence="3">The sequence shown here is derived from an EMBL/GenBank/DDBJ whole genome shotgun (WGS) entry which is preliminary data.</text>
</comment>
<dbReference type="Pfam" id="PF20434">
    <property type="entry name" value="BD-FAE"/>
    <property type="match status" value="1"/>
</dbReference>
<keyword evidence="1" id="KW-0378">Hydrolase</keyword>
<dbReference type="PANTHER" id="PTHR48081:SF33">
    <property type="entry name" value="KYNURENINE FORMAMIDASE"/>
    <property type="match status" value="1"/>
</dbReference>
<dbReference type="Gene3D" id="3.40.50.1820">
    <property type="entry name" value="alpha/beta hydrolase"/>
    <property type="match status" value="1"/>
</dbReference>
<evidence type="ECO:0000256" key="1">
    <source>
        <dbReference type="ARBA" id="ARBA00022801"/>
    </source>
</evidence>
<reference evidence="3" key="1">
    <citation type="journal article" date="2020" name="Fungal Divers.">
        <title>Resolving the Mortierellaceae phylogeny through synthesis of multi-gene phylogenetics and phylogenomics.</title>
        <authorList>
            <person name="Vandepol N."/>
            <person name="Liber J."/>
            <person name="Desiro A."/>
            <person name="Na H."/>
            <person name="Kennedy M."/>
            <person name="Barry K."/>
            <person name="Grigoriev I.V."/>
            <person name="Miller A.N."/>
            <person name="O'Donnell K."/>
            <person name="Stajich J.E."/>
            <person name="Bonito G."/>
        </authorList>
    </citation>
    <scope>NUCLEOTIDE SEQUENCE</scope>
    <source>
        <strain evidence="3">MES-2147</strain>
    </source>
</reference>
<dbReference type="SUPFAM" id="SSF53474">
    <property type="entry name" value="alpha/beta-Hydrolases"/>
    <property type="match status" value="1"/>
</dbReference>
<dbReference type="EMBL" id="JAAAHW010009831">
    <property type="protein sequence ID" value="KAF9935850.1"/>
    <property type="molecule type" value="Genomic_DNA"/>
</dbReference>
<proteinExistence type="predicted"/>
<keyword evidence="4" id="KW-1185">Reference proteome</keyword>
<evidence type="ECO:0000313" key="4">
    <source>
        <dbReference type="Proteomes" id="UP000749646"/>
    </source>
</evidence>
<evidence type="ECO:0000313" key="3">
    <source>
        <dbReference type="EMBL" id="KAF9935850.1"/>
    </source>
</evidence>
<sequence>MSTVNDLVYAPVSDWEKHTFDLYYPSTPQSPLGSLIVFVHGGAWRTGDKSDFVDLARNLANSTGDVVAVVNYTLSIAAIKDDPTSVPAKAQHPKHVQDVAQALGYFYKNAQELKGYHRDRIFLVGHSAGGQIAGLLAVRPDLYLDPVDIELGLDKGTLHSVIRGVIGVEGIYNVDRLLKIWPSYRDFVIQGFGEDPQTLIDGSPDGQKIPEVRISGSGGTFQLPYYAVIHSNQDELVDPEQAKDYYAYLQSVVCGDTEGKVILEFGDWGTHDDMLQTAQFTRTITKYIHDWERRM</sequence>
<dbReference type="InterPro" id="IPR050300">
    <property type="entry name" value="GDXG_lipolytic_enzyme"/>
</dbReference>